<keyword evidence="2" id="KW-0378">Hydrolase</keyword>
<evidence type="ECO:0000259" key="3">
    <source>
        <dbReference type="PROSITE" id="PS50106"/>
    </source>
</evidence>
<dbReference type="Gene3D" id="2.30.42.10">
    <property type="match status" value="1"/>
</dbReference>
<dbReference type="InterPro" id="IPR051201">
    <property type="entry name" value="Chloro_Bact_Ser_Proteases"/>
</dbReference>
<dbReference type="PANTHER" id="PTHR43343:SF3">
    <property type="entry name" value="PROTEASE DO-LIKE 8, CHLOROPLASTIC"/>
    <property type="match status" value="1"/>
</dbReference>
<name>A0ABS1CC05_9GAMM</name>
<gene>
    <name evidence="4" type="ORF">CKO31_01610</name>
</gene>
<dbReference type="SUPFAM" id="SSF50156">
    <property type="entry name" value="PDZ domain-like"/>
    <property type="match status" value="1"/>
</dbReference>
<dbReference type="Pfam" id="PF13180">
    <property type="entry name" value="PDZ_2"/>
    <property type="match status" value="1"/>
</dbReference>
<evidence type="ECO:0000256" key="1">
    <source>
        <dbReference type="ARBA" id="ARBA00022670"/>
    </source>
</evidence>
<dbReference type="InterPro" id="IPR009003">
    <property type="entry name" value="Peptidase_S1_PA"/>
</dbReference>
<dbReference type="Pfam" id="PF13365">
    <property type="entry name" value="Trypsin_2"/>
    <property type="match status" value="1"/>
</dbReference>
<dbReference type="EMBL" id="NRRV01000002">
    <property type="protein sequence ID" value="MBK1629453.1"/>
    <property type="molecule type" value="Genomic_DNA"/>
</dbReference>
<organism evidence="4 5">
    <name type="scientific">Thiohalocapsa halophila</name>
    <dbReference type="NCBI Taxonomy" id="69359"/>
    <lineage>
        <taxon>Bacteria</taxon>
        <taxon>Pseudomonadati</taxon>
        <taxon>Pseudomonadota</taxon>
        <taxon>Gammaproteobacteria</taxon>
        <taxon>Chromatiales</taxon>
        <taxon>Chromatiaceae</taxon>
        <taxon>Thiohalocapsa</taxon>
    </lineage>
</organism>
<comment type="caution">
    <text evidence="4">The sequence shown here is derived from an EMBL/GenBank/DDBJ whole genome shotgun (WGS) entry which is preliminary data.</text>
</comment>
<dbReference type="SMART" id="SM00228">
    <property type="entry name" value="PDZ"/>
    <property type="match status" value="1"/>
</dbReference>
<protein>
    <recommendedName>
        <fullName evidence="3">PDZ domain-containing protein</fullName>
    </recommendedName>
</protein>
<keyword evidence="5" id="KW-1185">Reference proteome</keyword>
<dbReference type="InterPro" id="IPR036034">
    <property type="entry name" value="PDZ_sf"/>
</dbReference>
<sequence>MALAAVLVLARSDPPPLQAAPVPATAASSYADAVARAAPSVLRVFGQRYGAPGEAPPPPSNGAIPGLSRGSAVLVSDDGLLVTSGHLVAGADAIGVQVPDRRILDAELLGIDAPTDLAVLRIDEAPGPGIDVGEPAALRPGDVVLAIGNPFGLDQTVSFGIVSALGRSELGLTEIEGFIQTDAAINPGNSGGALIDTRGRLVGINTAIMSDSGYSEGVAFAIPADRVMRVVAAIAQGGNVERGWIGIGARTLEPGLAERFGVRAPRGVFVSRVLPESPAAAAGLRTGDVIVAAGGEPVLTSPALREAVIAAGAGGSIELAVWRGSEQLTAKVRTGLRPTTEHTAAERVANRGCRDAAGC</sequence>
<dbReference type="PROSITE" id="PS50106">
    <property type="entry name" value="PDZ"/>
    <property type="match status" value="1"/>
</dbReference>
<dbReference type="Gene3D" id="2.40.10.120">
    <property type="match status" value="1"/>
</dbReference>
<dbReference type="PANTHER" id="PTHR43343">
    <property type="entry name" value="PEPTIDASE S12"/>
    <property type="match status" value="1"/>
</dbReference>
<proteinExistence type="predicted"/>
<evidence type="ECO:0000313" key="4">
    <source>
        <dbReference type="EMBL" id="MBK1629453.1"/>
    </source>
</evidence>
<dbReference type="Proteomes" id="UP000748752">
    <property type="component" value="Unassembled WGS sequence"/>
</dbReference>
<reference evidence="4 5" key="1">
    <citation type="journal article" date="2020" name="Microorganisms">
        <title>Osmotic Adaptation and Compatible Solute Biosynthesis of Phototrophic Bacteria as Revealed from Genome Analyses.</title>
        <authorList>
            <person name="Imhoff J.F."/>
            <person name="Rahn T."/>
            <person name="Kunzel S."/>
            <person name="Keller A."/>
            <person name="Neulinger S.C."/>
        </authorList>
    </citation>
    <scope>NUCLEOTIDE SEQUENCE [LARGE SCALE GENOMIC DNA]</scope>
    <source>
        <strain evidence="4 5">DSM 6210</strain>
    </source>
</reference>
<accession>A0ABS1CC05</accession>
<evidence type="ECO:0000256" key="2">
    <source>
        <dbReference type="ARBA" id="ARBA00022801"/>
    </source>
</evidence>
<feature type="domain" description="PDZ" evidence="3">
    <location>
        <begin position="249"/>
        <end position="308"/>
    </location>
</feature>
<dbReference type="InterPro" id="IPR001478">
    <property type="entry name" value="PDZ"/>
</dbReference>
<evidence type="ECO:0000313" key="5">
    <source>
        <dbReference type="Proteomes" id="UP000748752"/>
    </source>
</evidence>
<dbReference type="SUPFAM" id="SSF50494">
    <property type="entry name" value="Trypsin-like serine proteases"/>
    <property type="match status" value="1"/>
</dbReference>
<keyword evidence="1" id="KW-0645">Protease</keyword>
<dbReference type="InterPro" id="IPR001940">
    <property type="entry name" value="Peptidase_S1C"/>
</dbReference>
<dbReference type="PRINTS" id="PR00834">
    <property type="entry name" value="PROTEASES2C"/>
</dbReference>